<evidence type="ECO:0000256" key="1">
    <source>
        <dbReference type="ARBA" id="ARBA00023125"/>
    </source>
</evidence>
<dbReference type="SMART" id="SM00530">
    <property type="entry name" value="HTH_XRE"/>
    <property type="match status" value="1"/>
</dbReference>
<dbReference type="PANTHER" id="PTHR46558:SF11">
    <property type="entry name" value="HTH-TYPE TRANSCRIPTIONAL REGULATOR XRE"/>
    <property type="match status" value="1"/>
</dbReference>
<dbReference type="AlphaFoldDB" id="A0A158HS92"/>
<keyword evidence="1" id="KW-0238">DNA-binding</keyword>
<dbReference type="GO" id="GO:0003677">
    <property type="term" value="F:DNA binding"/>
    <property type="evidence" value="ECO:0007669"/>
    <property type="project" value="UniProtKB-KW"/>
</dbReference>
<feature type="domain" description="HTH cro/C1-type" evidence="2">
    <location>
        <begin position="22"/>
        <end position="76"/>
    </location>
</feature>
<comment type="caution">
    <text evidence="3">The sequence shown here is derived from an EMBL/GenBank/DDBJ whole genome shotgun (WGS) entry which is preliminary data.</text>
</comment>
<dbReference type="EMBL" id="FCOM02000007">
    <property type="protein sequence ID" value="SAL47262.1"/>
    <property type="molecule type" value="Genomic_DNA"/>
</dbReference>
<accession>A0A158HS92</accession>
<gene>
    <name evidence="3" type="ORF">AWB74_02118</name>
</gene>
<name>A0A158HS92_9BURK</name>
<dbReference type="InterPro" id="IPR001387">
    <property type="entry name" value="Cro/C1-type_HTH"/>
</dbReference>
<dbReference type="PANTHER" id="PTHR46558">
    <property type="entry name" value="TRACRIPTIONAL REGULATORY PROTEIN-RELATED-RELATED"/>
    <property type="match status" value="1"/>
</dbReference>
<proteinExistence type="predicted"/>
<protein>
    <submittedName>
        <fullName evidence="3">Transcriptional repressor DicA</fullName>
    </submittedName>
</protein>
<sequence>MPSVQIRVRQWGEAPDTMGAKLRCLRKDAGLTQQQLADKVGLSVKTIQSVELNVYSPCWQNFTKLAKFFSVSLDWLAE</sequence>
<dbReference type="CDD" id="cd00093">
    <property type="entry name" value="HTH_XRE"/>
    <property type="match status" value="1"/>
</dbReference>
<dbReference type="Gene3D" id="1.10.260.40">
    <property type="entry name" value="lambda repressor-like DNA-binding domains"/>
    <property type="match status" value="1"/>
</dbReference>
<dbReference type="Pfam" id="PF01381">
    <property type="entry name" value="HTH_3"/>
    <property type="match status" value="1"/>
</dbReference>
<organism evidence="3 4">
    <name type="scientific">Caballeronia arvi</name>
    <dbReference type="NCBI Taxonomy" id="1777135"/>
    <lineage>
        <taxon>Bacteria</taxon>
        <taxon>Pseudomonadati</taxon>
        <taxon>Pseudomonadota</taxon>
        <taxon>Betaproteobacteria</taxon>
        <taxon>Burkholderiales</taxon>
        <taxon>Burkholderiaceae</taxon>
        <taxon>Caballeronia</taxon>
    </lineage>
</organism>
<dbReference type="RefSeq" id="WP_061146729.1">
    <property type="nucleotide sequence ID" value="NZ_FCOM02000007.1"/>
</dbReference>
<dbReference type="SUPFAM" id="SSF47413">
    <property type="entry name" value="lambda repressor-like DNA-binding domains"/>
    <property type="match status" value="1"/>
</dbReference>
<dbReference type="PROSITE" id="PS50943">
    <property type="entry name" value="HTH_CROC1"/>
    <property type="match status" value="1"/>
</dbReference>
<evidence type="ECO:0000259" key="2">
    <source>
        <dbReference type="PROSITE" id="PS50943"/>
    </source>
</evidence>
<dbReference type="InterPro" id="IPR010982">
    <property type="entry name" value="Lambda_DNA-bd_dom_sf"/>
</dbReference>
<evidence type="ECO:0000313" key="4">
    <source>
        <dbReference type="Proteomes" id="UP000055019"/>
    </source>
</evidence>
<reference evidence="3" key="1">
    <citation type="submission" date="2016-01" db="EMBL/GenBank/DDBJ databases">
        <authorList>
            <person name="Peeters C."/>
        </authorList>
    </citation>
    <scope>NUCLEOTIDE SEQUENCE [LARGE SCALE GENOMIC DNA]</scope>
    <source>
        <strain evidence="3">LMG 29317</strain>
    </source>
</reference>
<evidence type="ECO:0000313" key="3">
    <source>
        <dbReference type="EMBL" id="SAL47262.1"/>
    </source>
</evidence>
<keyword evidence="4" id="KW-1185">Reference proteome</keyword>
<dbReference type="OrthoDB" id="8686638at2"/>
<dbReference type="Proteomes" id="UP000055019">
    <property type="component" value="Unassembled WGS sequence"/>
</dbReference>